<feature type="domain" description="5'-Nucleotidase C-terminal" evidence="7">
    <location>
        <begin position="400"/>
        <end position="583"/>
    </location>
</feature>
<dbReference type="RefSeq" id="WP_341408691.1">
    <property type="nucleotide sequence ID" value="NZ_JBBUTH010000001.1"/>
</dbReference>
<dbReference type="SUPFAM" id="SSF56300">
    <property type="entry name" value="Metallo-dependent phosphatases"/>
    <property type="match status" value="1"/>
</dbReference>
<dbReference type="PANTHER" id="PTHR11575">
    <property type="entry name" value="5'-NUCLEOTIDASE-RELATED"/>
    <property type="match status" value="1"/>
</dbReference>
<dbReference type="PANTHER" id="PTHR11575:SF6">
    <property type="entry name" value="2',3'-CYCLIC-NUCLEOTIDE 2'-PHOSPHODIESTERASE_3'-NUCLEOTIDASE"/>
    <property type="match status" value="1"/>
</dbReference>
<evidence type="ECO:0000259" key="7">
    <source>
        <dbReference type="Pfam" id="PF02872"/>
    </source>
</evidence>
<evidence type="ECO:0000313" key="9">
    <source>
        <dbReference type="Proteomes" id="UP001365405"/>
    </source>
</evidence>
<evidence type="ECO:0000313" key="8">
    <source>
        <dbReference type="EMBL" id="MEK8049017.1"/>
    </source>
</evidence>
<dbReference type="InterPro" id="IPR004843">
    <property type="entry name" value="Calcineurin-like_PHP"/>
</dbReference>
<evidence type="ECO:0000256" key="5">
    <source>
        <dbReference type="RuleBase" id="RU362119"/>
    </source>
</evidence>
<keyword evidence="5" id="KW-0378">Hydrolase</keyword>
<dbReference type="SUPFAM" id="SSF55816">
    <property type="entry name" value="5'-nucleotidase (syn. UDP-sugar hydrolase), C-terminal domain"/>
    <property type="match status" value="1"/>
</dbReference>
<feature type="domain" description="Calcineurin-like phosphoesterase" evidence="6">
    <location>
        <begin position="48"/>
        <end position="291"/>
    </location>
</feature>
<dbReference type="Gene3D" id="3.60.21.10">
    <property type="match status" value="1"/>
</dbReference>
<dbReference type="InterPro" id="IPR006179">
    <property type="entry name" value="5_nucleotidase/apyrase"/>
</dbReference>
<keyword evidence="9" id="KW-1185">Reference proteome</keyword>
<dbReference type="PRINTS" id="PR01607">
    <property type="entry name" value="APYRASEFAMLY"/>
</dbReference>
<dbReference type="InterPro" id="IPR029052">
    <property type="entry name" value="Metallo-depent_PP-like"/>
</dbReference>
<keyword evidence="4 5" id="KW-0547">Nucleotide-binding</keyword>
<evidence type="ECO:0000256" key="3">
    <source>
        <dbReference type="ARBA" id="ARBA00022729"/>
    </source>
</evidence>
<name>A0ABU9CAX5_9BURK</name>
<sequence>MTVDTRSRRAPIPQGAVLRRPLRPLALGLAGLIACTAGTTASAAELKLRILETTDLHMNLLAWDYYQDKPTDEYGLARTATLIKAARAEAKNSLLFDNGDLIQGSPLGDYVARVKPLPAGQVHPAYKVLNALGVDAGNIGNHEFNYGLPFLRQVIAGAAFPYVSANVTLDDGDGNPANDKPAFTPYVILERSFADETGAKRTLKIGVIGFVPPQILTWDRAQLTGRVTVQDIQETARRYVPEIRAKGADLVVAIPHSGFERGETPRFAENSVARLAEIPGIDAILFGHSHGEFPGRFFASYPKVDLARGTINGVPSVMPGRWGDHLGVVDLVLDDSRGAWKVKDSRAEIRPIRDRATRKALVEPDPLVAQLIAPEHEATLRYVRGEVARSTAPITSYFAQVADDPSVQLVNNAQIAYAKRALAGTEYEGLPIVSAAAPFKSGGRMGWSYYTDIPAGTLSIRHIADLYIYPNTIKAVKLSGAQVREWLEMSAGAFRRIDPQGPAEQALIDERYVPYNFDMIDGLSYRIDVTQPARYDVAGKLVAPEARRIVDLRHQGQPVKDDAPFIVVTNNYRAAGGGSFPGLDGRQIVMDAPDENREALVQYLRSADRLDPSADGNWRIQPVPGVSLRFTSSAAGIAQLPRTPQVRLVKDNGDGSALYELVR</sequence>
<protein>
    <submittedName>
        <fullName evidence="8">Bifunctional 2',3'-cyclic-nucleotide 2'-phosphodiesterase/3'-nucleotidase</fullName>
    </submittedName>
</protein>
<dbReference type="Gene3D" id="3.90.780.10">
    <property type="entry name" value="5'-Nucleotidase, C-terminal domain"/>
    <property type="match status" value="1"/>
</dbReference>
<evidence type="ECO:0000256" key="1">
    <source>
        <dbReference type="ARBA" id="ARBA00006654"/>
    </source>
</evidence>
<comment type="similarity">
    <text evidence="1 5">Belongs to the 5'-nucleotidase family.</text>
</comment>
<keyword evidence="2" id="KW-0479">Metal-binding</keyword>
<dbReference type="Pfam" id="PF02872">
    <property type="entry name" value="5_nucleotid_C"/>
    <property type="match status" value="1"/>
</dbReference>
<evidence type="ECO:0000256" key="2">
    <source>
        <dbReference type="ARBA" id="ARBA00022723"/>
    </source>
</evidence>
<evidence type="ECO:0000259" key="6">
    <source>
        <dbReference type="Pfam" id="PF00149"/>
    </source>
</evidence>
<proteinExistence type="inferred from homology"/>
<comment type="caution">
    <text evidence="8">The sequence shown here is derived from an EMBL/GenBank/DDBJ whole genome shotgun (WGS) entry which is preliminary data.</text>
</comment>
<keyword evidence="3" id="KW-0732">Signal</keyword>
<evidence type="ECO:0000256" key="4">
    <source>
        <dbReference type="ARBA" id="ARBA00022741"/>
    </source>
</evidence>
<dbReference type="CDD" id="cd07410">
    <property type="entry name" value="MPP_CpdB_N"/>
    <property type="match status" value="1"/>
</dbReference>
<dbReference type="PROSITE" id="PS51257">
    <property type="entry name" value="PROKAR_LIPOPROTEIN"/>
    <property type="match status" value="1"/>
</dbReference>
<gene>
    <name evidence="8" type="ORF">AACH10_02080</name>
</gene>
<dbReference type="Pfam" id="PF00149">
    <property type="entry name" value="Metallophos"/>
    <property type="match status" value="1"/>
</dbReference>
<dbReference type="InterPro" id="IPR041827">
    <property type="entry name" value="CpdB_N"/>
</dbReference>
<accession>A0ABU9CAX5</accession>
<reference evidence="8 9" key="1">
    <citation type="submission" date="2024-04" db="EMBL/GenBank/DDBJ databases">
        <title>Novel species of the genus Ideonella isolated from streams.</title>
        <authorList>
            <person name="Lu H."/>
        </authorList>
    </citation>
    <scope>NUCLEOTIDE SEQUENCE [LARGE SCALE GENOMIC DNA]</scope>
    <source>
        <strain evidence="8 9">DXS22W</strain>
    </source>
</reference>
<dbReference type="NCBIfam" id="NF006938">
    <property type="entry name" value="PRK09420.1"/>
    <property type="match status" value="1"/>
</dbReference>
<dbReference type="Proteomes" id="UP001365405">
    <property type="component" value="Unassembled WGS sequence"/>
</dbReference>
<dbReference type="EMBL" id="JBBUTH010000001">
    <property type="protein sequence ID" value="MEK8049017.1"/>
    <property type="molecule type" value="Genomic_DNA"/>
</dbReference>
<dbReference type="InterPro" id="IPR036907">
    <property type="entry name" value="5'-Nucleotdase_C_sf"/>
</dbReference>
<dbReference type="InterPro" id="IPR008334">
    <property type="entry name" value="5'-Nucleotdase_C"/>
</dbReference>
<organism evidence="8 9">
    <name type="scientific">Pseudaquabacterium inlustre</name>
    <dbReference type="NCBI Taxonomy" id="2984192"/>
    <lineage>
        <taxon>Bacteria</taxon>
        <taxon>Pseudomonadati</taxon>
        <taxon>Pseudomonadota</taxon>
        <taxon>Betaproteobacteria</taxon>
        <taxon>Burkholderiales</taxon>
        <taxon>Sphaerotilaceae</taxon>
        <taxon>Pseudaquabacterium</taxon>
    </lineage>
</organism>